<feature type="compositionally biased region" description="Basic and acidic residues" evidence="1">
    <location>
        <begin position="116"/>
        <end position="131"/>
    </location>
</feature>
<feature type="compositionally biased region" description="Basic residues" evidence="1">
    <location>
        <begin position="42"/>
        <end position="51"/>
    </location>
</feature>
<name>W9RC62_9ROSA</name>
<feature type="region of interest" description="Disordered" evidence="1">
    <location>
        <begin position="1"/>
        <end position="145"/>
    </location>
</feature>
<protein>
    <submittedName>
        <fullName evidence="2">Uncharacterized protein</fullName>
    </submittedName>
</protein>
<reference evidence="3" key="1">
    <citation type="submission" date="2013-01" db="EMBL/GenBank/DDBJ databases">
        <title>Draft Genome Sequence of a Mulberry Tree, Morus notabilis C.K. Schneid.</title>
        <authorList>
            <person name="He N."/>
            <person name="Zhao S."/>
        </authorList>
    </citation>
    <scope>NUCLEOTIDE SEQUENCE</scope>
</reference>
<sequence length="145" mass="16196">MGNKKKPQKTKELSAAIAEASSTADNISETAHTTQSQPQFHTPRKRGRPRKIVIEKSTETTTEIEQPASSKSDQEAVGNISKKIKGEEEEEDDDNHQRQTQKIKEEGSSVVLQAMEGDKKEEGQSNKELPRRRGRRKSIPIKSSS</sequence>
<evidence type="ECO:0000313" key="3">
    <source>
        <dbReference type="Proteomes" id="UP000030645"/>
    </source>
</evidence>
<evidence type="ECO:0000313" key="2">
    <source>
        <dbReference type="EMBL" id="EXB63948.1"/>
    </source>
</evidence>
<dbReference type="OrthoDB" id="1166619at2759"/>
<dbReference type="KEGG" id="mnt:21386870"/>
<dbReference type="PANTHER" id="PTHR37615:SF1">
    <property type="entry name" value="NUCLEOPORIN NUP159-LIKE"/>
    <property type="match status" value="1"/>
</dbReference>
<feature type="compositionally biased region" description="Polar residues" evidence="1">
    <location>
        <begin position="20"/>
        <end position="40"/>
    </location>
</feature>
<dbReference type="AlphaFoldDB" id="W9RC62"/>
<gene>
    <name evidence="2" type="ORF">L484_003331</name>
</gene>
<keyword evidence="3" id="KW-1185">Reference proteome</keyword>
<organism evidence="2 3">
    <name type="scientific">Morus notabilis</name>
    <dbReference type="NCBI Taxonomy" id="981085"/>
    <lineage>
        <taxon>Eukaryota</taxon>
        <taxon>Viridiplantae</taxon>
        <taxon>Streptophyta</taxon>
        <taxon>Embryophyta</taxon>
        <taxon>Tracheophyta</taxon>
        <taxon>Spermatophyta</taxon>
        <taxon>Magnoliopsida</taxon>
        <taxon>eudicotyledons</taxon>
        <taxon>Gunneridae</taxon>
        <taxon>Pentapetalae</taxon>
        <taxon>rosids</taxon>
        <taxon>fabids</taxon>
        <taxon>Rosales</taxon>
        <taxon>Moraceae</taxon>
        <taxon>Moreae</taxon>
        <taxon>Morus</taxon>
    </lineage>
</organism>
<accession>W9RC62</accession>
<evidence type="ECO:0000256" key="1">
    <source>
        <dbReference type="SAM" id="MobiDB-lite"/>
    </source>
</evidence>
<dbReference type="Proteomes" id="UP000030645">
    <property type="component" value="Unassembled WGS sequence"/>
</dbReference>
<dbReference type="PANTHER" id="PTHR37615">
    <property type="entry name" value="NUCLEOPORIN NUP159-LIKE"/>
    <property type="match status" value="1"/>
</dbReference>
<dbReference type="EMBL" id="KE344493">
    <property type="protein sequence ID" value="EXB63948.1"/>
    <property type="molecule type" value="Genomic_DNA"/>
</dbReference>
<proteinExistence type="predicted"/>